<comment type="caution">
    <text evidence="1">The sequence shown here is derived from an EMBL/GenBank/DDBJ whole genome shotgun (WGS) entry which is preliminary data.</text>
</comment>
<accession>A0A5B7CUL1</accession>
<proteinExistence type="predicted"/>
<gene>
    <name evidence="1" type="ORF">E2C01_004683</name>
</gene>
<dbReference type="AlphaFoldDB" id="A0A5B7CUL1"/>
<evidence type="ECO:0000313" key="2">
    <source>
        <dbReference type="Proteomes" id="UP000324222"/>
    </source>
</evidence>
<evidence type="ECO:0000313" key="1">
    <source>
        <dbReference type="EMBL" id="MPC12006.1"/>
    </source>
</evidence>
<reference evidence="1 2" key="1">
    <citation type="submission" date="2019-05" db="EMBL/GenBank/DDBJ databases">
        <title>Another draft genome of Portunus trituberculatus and its Hox gene families provides insights of decapod evolution.</title>
        <authorList>
            <person name="Jeong J.-H."/>
            <person name="Song I."/>
            <person name="Kim S."/>
            <person name="Choi T."/>
            <person name="Kim D."/>
            <person name="Ryu S."/>
            <person name="Kim W."/>
        </authorList>
    </citation>
    <scope>NUCLEOTIDE SEQUENCE [LARGE SCALE GENOMIC DNA]</scope>
    <source>
        <tissue evidence="1">Muscle</tissue>
    </source>
</reference>
<organism evidence="1 2">
    <name type="scientific">Portunus trituberculatus</name>
    <name type="common">Swimming crab</name>
    <name type="synonym">Neptunus trituberculatus</name>
    <dbReference type="NCBI Taxonomy" id="210409"/>
    <lineage>
        <taxon>Eukaryota</taxon>
        <taxon>Metazoa</taxon>
        <taxon>Ecdysozoa</taxon>
        <taxon>Arthropoda</taxon>
        <taxon>Crustacea</taxon>
        <taxon>Multicrustacea</taxon>
        <taxon>Malacostraca</taxon>
        <taxon>Eumalacostraca</taxon>
        <taxon>Eucarida</taxon>
        <taxon>Decapoda</taxon>
        <taxon>Pleocyemata</taxon>
        <taxon>Brachyura</taxon>
        <taxon>Eubrachyura</taxon>
        <taxon>Portunoidea</taxon>
        <taxon>Portunidae</taxon>
        <taxon>Portuninae</taxon>
        <taxon>Portunus</taxon>
    </lineage>
</organism>
<protein>
    <submittedName>
        <fullName evidence="1">Uncharacterized protein</fullName>
    </submittedName>
</protein>
<dbReference type="EMBL" id="VSRR010000193">
    <property type="protein sequence ID" value="MPC12006.1"/>
    <property type="molecule type" value="Genomic_DNA"/>
</dbReference>
<keyword evidence="2" id="KW-1185">Reference proteome</keyword>
<sequence length="84" mass="9527">MASVMKRGSCTKGSHGFQSSIFRANLRTSWSPFLFSIGCDFSEARRKLFILPRTLIYMSNPQKTEHLVSVVNTPSWKVMANITQ</sequence>
<name>A0A5B7CUL1_PORTR</name>
<dbReference type="Proteomes" id="UP000324222">
    <property type="component" value="Unassembled WGS sequence"/>
</dbReference>